<dbReference type="EMBL" id="JPVP01000054">
    <property type="protein sequence ID" value="KGR85418.1"/>
    <property type="molecule type" value="Genomic_DNA"/>
</dbReference>
<accession>A0A0A3IRB9</accession>
<dbReference type="eggNOG" id="ENOG5032NPR">
    <property type="taxonomic scope" value="Bacteria"/>
</dbReference>
<dbReference type="RefSeq" id="WP_036153809.1">
    <property type="nucleotide sequence ID" value="NZ_AVCX01000007.1"/>
</dbReference>
<protein>
    <submittedName>
        <fullName evidence="1">Uncharacterized protein</fullName>
    </submittedName>
</protein>
<organism evidence="1 2">
    <name type="scientific">Lysinibacillus odysseyi 34hs-1 = NBRC 100172</name>
    <dbReference type="NCBI Taxonomy" id="1220589"/>
    <lineage>
        <taxon>Bacteria</taxon>
        <taxon>Bacillati</taxon>
        <taxon>Bacillota</taxon>
        <taxon>Bacilli</taxon>
        <taxon>Bacillales</taxon>
        <taxon>Bacillaceae</taxon>
        <taxon>Lysinibacillus</taxon>
    </lineage>
</organism>
<gene>
    <name evidence="1" type="ORF">CD32_09360</name>
</gene>
<proteinExistence type="predicted"/>
<evidence type="ECO:0000313" key="1">
    <source>
        <dbReference type="EMBL" id="KGR85418.1"/>
    </source>
</evidence>
<dbReference type="STRING" id="1220589.CD32_09360"/>
<dbReference type="OrthoDB" id="2678393at2"/>
<evidence type="ECO:0000313" key="2">
    <source>
        <dbReference type="Proteomes" id="UP000030437"/>
    </source>
</evidence>
<name>A0A0A3IRB9_9BACI</name>
<keyword evidence="2" id="KW-1185">Reference proteome</keyword>
<dbReference type="AlphaFoldDB" id="A0A0A3IRB9"/>
<reference evidence="1 2" key="1">
    <citation type="submission" date="2014-02" db="EMBL/GenBank/DDBJ databases">
        <title>Draft genome sequence of Lysinibacillus odysseyi NBRC 100172.</title>
        <authorList>
            <person name="Zhang F."/>
            <person name="Wang G."/>
            <person name="Zhang L."/>
        </authorList>
    </citation>
    <scope>NUCLEOTIDE SEQUENCE [LARGE SCALE GENOMIC DNA]</scope>
    <source>
        <strain evidence="1 2">NBRC 100172</strain>
    </source>
</reference>
<comment type="caution">
    <text evidence="1">The sequence shown here is derived from an EMBL/GenBank/DDBJ whole genome shotgun (WGS) entry which is preliminary data.</text>
</comment>
<dbReference type="Proteomes" id="UP000030437">
    <property type="component" value="Unassembled WGS sequence"/>
</dbReference>
<sequence length="200" mass="23507">MEFTNEQLQKMISKEPIGDMYPYSTKDREQIESYIQELVDTLNRSETLKCEAMFDHYGSGYASYVDLFCYKRNEKRKIKEDNEEVTIYLEGLVIYISRLAPVAIIGQDNLRSKTRFNTEEFKDGSFSSFCMMCEPEEMIDESPKFMTDGFLEIKQKLADAGYSILHKEYLSQPLPFKTEIQTSTDPSEYKVFDAIFYWMD</sequence>